<gene>
    <name evidence="2" type="ORF">DCF19_07895</name>
</gene>
<dbReference type="Pfam" id="PF00932">
    <property type="entry name" value="LTD"/>
    <property type="match status" value="1"/>
</dbReference>
<dbReference type="EMBL" id="QBML01000008">
    <property type="protein sequence ID" value="PZO42156.1"/>
    <property type="molecule type" value="Genomic_DNA"/>
</dbReference>
<dbReference type="PROSITE" id="PS51841">
    <property type="entry name" value="LTD"/>
    <property type="match status" value="1"/>
</dbReference>
<sequence length="351" mass="38583">MKNYGVLKGKAVQYKRDNDEDPHSELLVNVKGVSFRIAINVRSSRGPIQQRLIEYLILNDIKHPIVDRARELPIGWNDLKDGVKDDAAIDYIRSNLFRAEDMKPITHTLPGPNNDLFERVEDLLQRAIDEEDAVVYAFGEKWGPEAGKKDEYFGFLPGNGVHLIHMNQGGTGDGNSTYSDGALMIDFPKSGITSALFLKFQNQVWHTDEQDASPIDDAPSVPVVSIPDSGTIEPWPVVAPDSPYNLARIIAAMVNPRSDDPGREFVTILNKSDRTLDLTNWKILDQQDKADTLSGSIAPGAATVFRLSGKGAQLSNKGGTITLLDSRGLKVDGVAYTKKDAQVEGKPVVFS</sequence>
<accession>A0A2W4WBB6</accession>
<feature type="domain" description="LTD" evidence="1">
    <location>
        <begin position="242"/>
        <end position="338"/>
    </location>
</feature>
<dbReference type="Proteomes" id="UP000249467">
    <property type="component" value="Unassembled WGS sequence"/>
</dbReference>
<name>A0A2W4WBB6_9CYAN</name>
<comment type="caution">
    <text evidence="2">The sequence shown here is derived from an EMBL/GenBank/DDBJ whole genome shotgun (WGS) entry which is preliminary data.</text>
</comment>
<reference evidence="2 3" key="2">
    <citation type="submission" date="2018-06" db="EMBL/GenBank/DDBJ databases">
        <title>Metagenomic assembly of (sub)arctic Cyanobacteria and their associated microbiome from non-axenic cultures.</title>
        <authorList>
            <person name="Baurain D."/>
        </authorList>
    </citation>
    <scope>NUCLEOTIDE SEQUENCE [LARGE SCALE GENOMIC DNA]</scope>
    <source>
        <strain evidence="2">ULC066bin1</strain>
    </source>
</reference>
<evidence type="ECO:0000259" key="1">
    <source>
        <dbReference type="PROSITE" id="PS51841"/>
    </source>
</evidence>
<evidence type="ECO:0000313" key="2">
    <source>
        <dbReference type="EMBL" id="PZO42156.1"/>
    </source>
</evidence>
<proteinExistence type="predicted"/>
<dbReference type="AlphaFoldDB" id="A0A2W4WBB6"/>
<reference evidence="2 3" key="1">
    <citation type="submission" date="2018-04" db="EMBL/GenBank/DDBJ databases">
        <authorList>
            <person name="Go L.Y."/>
            <person name="Mitchell J.A."/>
        </authorList>
    </citation>
    <scope>NUCLEOTIDE SEQUENCE [LARGE SCALE GENOMIC DNA]</scope>
    <source>
        <strain evidence="2">ULC066bin1</strain>
    </source>
</reference>
<dbReference type="SUPFAM" id="SSF74853">
    <property type="entry name" value="Lamin A/C globular tail domain"/>
    <property type="match status" value="1"/>
</dbReference>
<dbReference type="InterPro" id="IPR036415">
    <property type="entry name" value="Lamin_tail_dom_sf"/>
</dbReference>
<protein>
    <submittedName>
        <fullName evidence="2">DUF2278 domain-containing protein</fullName>
    </submittedName>
</protein>
<evidence type="ECO:0000313" key="3">
    <source>
        <dbReference type="Proteomes" id="UP000249467"/>
    </source>
</evidence>
<dbReference type="Pfam" id="PF10042">
    <property type="entry name" value="DUF2278"/>
    <property type="match status" value="1"/>
</dbReference>
<organism evidence="2 3">
    <name type="scientific">Pseudanabaena frigida</name>
    <dbReference type="NCBI Taxonomy" id="945775"/>
    <lineage>
        <taxon>Bacteria</taxon>
        <taxon>Bacillati</taxon>
        <taxon>Cyanobacteriota</taxon>
        <taxon>Cyanophyceae</taxon>
        <taxon>Pseudanabaenales</taxon>
        <taxon>Pseudanabaenaceae</taxon>
        <taxon>Pseudanabaena</taxon>
    </lineage>
</organism>
<dbReference type="InterPro" id="IPR019268">
    <property type="entry name" value="DUF2278"/>
</dbReference>
<dbReference type="InterPro" id="IPR001322">
    <property type="entry name" value="Lamin_tail_dom"/>
</dbReference>